<organism evidence="1 2">
    <name type="scientific">Pseudoalteromonas tunicata D2</name>
    <dbReference type="NCBI Taxonomy" id="87626"/>
    <lineage>
        <taxon>Bacteria</taxon>
        <taxon>Pseudomonadati</taxon>
        <taxon>Pseudomonadota</taxon>
        <taxon>Gammaproteobacteria</taxon>
        <taxon>Alteromonadales</taxon>
        <taxon>Pseudoalteromonadaceae</taxon>
        <taxon>Pseudoalteromonas</taxon>
    </lineage>
</organism>
<reference evidence="1 2" key="1">
    <citation type="submission" date="2006-02" db="EMBL/GenBank/DDBJ databases">
        <authorList>
            <person name="Moran M.A."/>
            <person name="Kjelleberg S."/>
            <person name="Egan S."/>
            <person name="Saunders N."/>
            <person name="Thomas T."/>
            <person name="Ferriera S."/>
            <person name="Johnson J."/>
            <person name="Kravitz S."/>
            <person name="Halpern A."/>
            <person name="Remington K."/>
            <person name="Beeson K."/>
            <person name="Tran B."/>
            <person name="Rogers Y.-H."/>
            <person name="Friedman R."/>
            <person name="Venter J.C."/>
        </authorList>
    </citation>
    <scope>NUCLEOTIDE SEQUENCE [LARGE SCALE GENOMIC DNA]</scope>
    <source>
        <strain evidence="1 2">D2</strain>
    </source>
</reference>
<dbReference type="EMBL" id="AAOH01000004">
    <property type="protein sequence ID" value="EAR28473.1"/>
    <property type="molecule type" value="Genomic_DNA"/>
</dbReference>
<evidence type="ECO:0000313" key="2">
    <source>
        <dbReference type="Proteomes" id="UP000006201"/>
    </source>
</evidence>
<dbReference type="STRING" id="87626.PTD2_21697"/>
<dbReference type="RefSeq" id="WP_009840301.1">
    <property type="nucleotide sequence ID" value="NZ_CH959301.1"/>
</dbReference>
<gene>
    <name evidence="1" type="ORF">PTD2_21697</name>
</gene>
<dbReference type="eggNOG" id="ENOG5033DQT">
    <property type="taxonomic scope" value="Bacteria"/>
</dbReference>
<dbReference type="Proteomes" id="UP000006201">
    <property type="component" value="Unassembled WGS sequence"/>
</dbReference>
<dbReference type="AlphaFoldDB" id="A4CAR5"/>
<dbReference type="HOGENOM" id="CLU_139764_0_0_6"/>
<dbReference type="OrthoDB" id="6238758at2"/>
<protein>
    <submittedName>
        <fullName evidence="1">Uncharacterized protein</fullName>
    </submittedName>
</protein>
<keyword evidence="2" id="KW-1185">Reference proteome</keyword>
<evidence type="ECO:0000313" key="1">
    <source>
        <dbReference type="EMBL" id="EAR28473.1"/>
    </source>
</evidence>
<sequence>MRSFFACFLIVAGCVACTPEVNQPLDKVSCQINKPCNYSDGISISLGSESVEPETPFTIILKAPKNQIVHQAKLEGVDMYMGTIPVFFTEQSTGVWQAQVMVGACSLSLMQWRLMVQLAPTAAGEQNSVAGNREIFYSIYVSRHS</sequence>
<comment type="caution">
    <text evidence="1">The sequence shown here is derived from an EMBL/GenBank/DDBJ whole genome shotgun (WGS) entry which is preliminary data.</text>
</comment>
<name>A4CAR5_9GAMM</name>
<accession>A4CAR5</accession>
<proteinExistence type="predicted"/>